<keyword evidence="4" id="KW-0238">DNA-binding</keyword>
<reference evidence="4 5" key="1">
    <citation type="submission" date="2017-11" db="EMBL/GenBank/DDBJ databases">
        <title>Genome sequence of Entomoplasma lucivorax PIPN-2 (ATCC 49196).</title>
        <authorList>
            <person name="Lo W.-S."/>
            <person name="Gasparich G.E."/>
            <person name="Kuo C.-H."/>
        </authorList>
    </citation>
    <scope>NUCLEOTIDE SEQUENCE [LARGE SCALE GENOMIC DNA]</scope>
    <source>
        <strain evidence="4 5">PIPN-2</strain>
    </source>
</reference>
<gene>
    <name evidence="4" type="ORF">ELUCI_v1c08480</name>
</gene>
<sequence>MRIKLVNNLEKTLEISELFITYKNLLTTKQVQYLELYIDEDWSLQEIADEFSVSKAAVYDSIKKTIAILTNFETQLKVNQKEKHIAHVIATHEHSQIDEVQQLIQQLKGD</sequence>
<dbReference type="AlphaFoldDB" id="A0A2S5R9T4"/>
<dbReference type="GO" id="GO:0003677">
    <property type="term" value="F:DNA binding"/>
    <property type="evidence" value="ECO:0007669"/>
    <property type="project" value="UniProtKB-KW"/>
</dbReference>
<keyword evidence="5" id="KW-1185">Reference proteome</keyword>
<comment type="caution">
    <text evidence="4">The sequence shown here is derived from an EMBL/GenBank/DDBJ whole genome shotgun (WGS) entry which is preliminary data.</text>
</comment>
<dbReference type="InterPro" id="IPR007394">
    <property type="entry name" value="UPF0122"/>
</dbReference>
<dbReference type="InterPro" id="IPR036388">
    <property type="entry name" value="WH-like_DNA-bd_sf"/>
</dbReference>
<organism evidence="4 5">
    <name type="scientific">Williamsoniiplasma lucivorax</name>
    <dbReference type="NCBI Taxonomy" id="209274"/>
    <lineage>
        <taxon>Bacteria</taxon>
        <taxon>Bacillati</taxon>
        <taxon>Mycoplasmatota</taxon>
        <taxon>Mollicutes</taxon>
        <taxon>Entomoplasmatales</taxon>
        <taxon>Williamsoniiplasma</taxon>
    </lineage>
</organism>
<evidence type="ECO:0000256" key="3">
    <source>
        <dbReference type="HAMAP-Rule" id="MF_00245"/>
    </source>
</evidence>
<protein>
    <recommendedName>
        <fullName evidence="3">UPF0122 protein ELUCI_v1c08480</fullName>
    </recommendedName>
</protein>
<name>A0A2S5R9T4_9MOLU</name>
<evidence type="ECO:0000256" key="1">
    <source>
        <dbReference type="ARBA" id="ARBA00008720"/>
    </source>
</evidence>
<dbReference type="NCBIfam" id="NF045758">
    <property type="entry name" value="YlxM"/>
    <property type="match status" value="1"/>
</dbReference>
<dbReference type="InterPro" id="IPR013324">
    <property type="entry name" value="RNA_pol_sigma_r3/r4-like"/>
</dbReference>
<proteinExistence type="inferred from homology"/>
<dbReference type="Pfam" id="PF04297">
    <property type="entry name" value="UPF0122"/>
    <property type="match status" value="1"/>
</dbReference>
<comment type="similarity">
    <text evidence="1 3">Belongs to the UPF0122 family.</text>
</comment>
<dbReference type="SUPFAM" id="SSF88659">
    <property type="entry name" value="Sigma3 and sigma4 domains of RNA polymerase sigma factors"/>
    <property type="match status" value="1"/>
</dbReference>
<evidence type="ECO:0000313" key="4">
    <source>
        <dbReference type="EMBL" id="PPE04068.1"/>
    </source>
</evidence>
<accession>A0A2S5R9T4</accession>
<evidence type="ECO:0000313" key="5">
    <source>
        <dbReference type="Proteomes" id="UP000237865"/>
    </source>
</evidence>
<dbReference type="PANTHER" id="PTHR40083">
    <property type="entry name" value="UPF0122 PROTEIN CBO2450/CLC_2298"/>
    <property type="match status" value="1"/>
</dbReference>
<evidence type="ECO:0000256" key="2">
    <source>
        <dbReference type="ARBA" id="ARBA00024764"/>
    </source>
</evidence>
<comment type="function">
    <text evidence="2 3">Might take part in the signal recognition particle (SRP) pathway. This is inferred from the conservation of its genetic proximity to ftsY/ffh. May be a regulatory protein.</text>
</comment>
<dbReference type="HAMAP" id="MF_00245">
    <property type="entry name" value="UPF0122"/>
    <property type="match status" value="1"/>
</dbReference>
<dbReference type="InterPro" id="IPR054831">
    <property type="entry name" value="UPF0122_fam_protein"/>
</dbReference>
<dbReference type="Proteomes" id="UP000237865">
    <property type="component" value="Unassembled WGS sequence"/>
</dbReference>
<dbReference type="Gene3D" id="1.10.10.10">
    <property type="entry name" value="Winged helix-like DNA-binding domain superfamily/Winged helix DNA-binding domain"/>
    <property type="match status" value="1"/>
</dbReference>
<dbReference type="EMBL" id="PHNE01000006">
    <property type="protein sequence ID" value="PPE04068.1"/>
    <property type="molecule type" value="Genomic_DNA"/>
</dbReference>
<dbReference type="PANTHER" id="PTHR40083:SF1">
    <property type="entry name" value="UPF0122 PROTEIN YLXM"/>
    <property type="match status" value="1"/>
</dbReference>